<dbReference type="EMBL" id="CP071249">
    <property type="protein sequence ID" value="UUF06445.1"/>
    <property type="molecule type" value="Genomic_DNA"/>
</dbReference>
<evidence type="ECO:0000313" key="3">
    <source>
        <dbReference type="EMBL" id="UUF07693.1"/>
    </source>
</evidence>
<sequence length="125" mass="14955">MFFIGIFGIETKNVELKPLPATMCKHCRGTEKFTLFKHYHQFHFFFIPLWKWRLEYYIVCDTCQTIAKIPLEKGRALEADEKMELTLWDQEIVYTPSENKRRCHHCHEVVDATYQYCPHCGNHLA</sequence>
<evidence type="ECO:0000313" key="4">
    <source>
        <dbReference type="Proteomes" id="UP001058016"/>
    </source>
</evidence>
<protein>
    <submittedName>
        <fullName evidence="3">Zinc ribbon domain-containing protein</fullName>
    </submittedName>
</protein>
<keyword evidence="4" id="KW-1185">Reference proteome</keyword>
<organism evidence="3 5">
    <name type="scientific">Turicibacter bilis</name>
    <dbReference type="NCBI Taxonomy" id="2735723"/>
    <lineage>
        <taxon>Bacteria</taxon>
        <taxon>Bacillati</taxon>
        <taxon>Bacillota</taxon>
        <taxon>Erysipelotrichia</taxon>
        <taxon>Erysipelotrichales</taxon>
        <taxon>Turicibacteraceae</taxon>
        <taxon>Turicibacter</taxon>
    </lineage>
</organism>
<dbReference type="RefSeq" id="WP_055241779.1">
    <property type="nucleotide sequence ID" value="NZ_CP071249.1"/>
</dbReference>
<dbReference type="InterPro" id="IPR053281">
    <property type="entry name" value="Double_zinc_ribbon"/>
</dbReference>
<evidence type="ECO:0000313" key="2">
    <source>
        <dbReference type="EMBL" id="UUF06445.1"/>
    </source>
</evidence>
<dbReference type="InterPro" id="IPR031493">
    <property type="entry name" value="Zinc_ribbon_15"/>
</dbReference>
<dbReference type="AlphaFoldDB" id="A0A9Q9FDV7"/>
<dbReference type="Pfam" id="PF17032">
    <property type="entry name" value="Zn_ribbon_15"/>
    <property type="match status" value="1"/>
</dbReference>
<evidence type="ECO:0000259" key="1">
    <source>
        <dbReference type="Pfam" id="PF17032"/>
    </source>
</evidence>
<dbReference type="PANTHER" id="PTHR36718:SF1">
    <property type="entry name" value="DOUBLE ZINC RIBBON PROTEIN MJ0416"/>
    <property type="match status" value="1"/>
</dbReference>
<dbReference type="Proteomes" id="UP001058016">
    <property type="component" value="Chromosome"/>
</dbReference>
<gene>
    <name evidence="2" type="ORF">J0J69_02330</name>
    <name evidence="3" type="ORF">J0J70_08660</name>
</gene>
<feature type="domain" description="Zinc-ribbon 15" evidence="1">
    <location>
        <begin position="23"/>
        <end position="121"/>
    </location>
</feature>
<name>A0A9Q9FDV7_9FIRM</name>
<proteinExistence type="predicted"/>
<dbReference type="Proteomes" id="UP001058072">
    <property type="component" value="Chromosome"/>
</dbReference>
<accession>A0A9Q9FDV7</accession>
<reference evidence="3 4" key="1">
    <citation type="submission" date="2021-03" db="EMBL/GenBank/DDBJ databases">
        <title>Comparative Genomics and Metabolomics in the genus Turicibacter.</title>
        <authorList>
            <person name="Maki J."/>
            <person name="Looft T."/>
        </authorList>
    </citation>
    <scope>NUCLEOTIDE SEQUENCE</scope>
    <source>
        <strain evidence="3">ISU324</strain>
        <strain evidence="2 4">MMM721</strain>
    </source>
</reference>
<dbReference type="PANTHER" id="PTHR36718">
    <property type="entry name" value="OS05G0435400 PROTEIN"/>
    <property type="match status" value="1"/>
</dbReference>
<evidence type="ECO:0000313" key="5">
    <source>
        <dbReference type="Proteomes" id="UP001058072"/>
    </source>
</evidence>
<dbReference type="EMBL" id="CP071250">
    <property type="protein sequence ID" value="UUF07693.1"/>
    <property type="molecule type" value="Genomic_DNA"/>
</dbReference>